<evidence type="ECO:0000256" key="10">
    <source>
        <dbReference type="ARBA" id="ARBA00032441"/>
    </source>
</evidence>
<evidence type="ECO:0000256" key="8">
    <source>
        <dbReference type="ARBA" id="ARBA00022840"/>
    </source>
</evidence>
<dbReference type="RefSeq" id="WP_390298259.1">
    <property type="nucleotide sequence ID" value="NZ_JBHULI010000003.1"/>
</dbReference>
<keyword evidence="12" id="KW-1185">Reference proteome</keyword>
<dbReference type="EMBL" id="JBHULI010000003">
    <property type="protein sequence ID" value="MFD2531359.1"/>
    <property type="molecule type" value="Genomic_DNA"/>
</dbReference>
<sequence>MDLSSPFESSSVEETIEAGFELGKQLRLGDVVCLEGDLGAGKTHFVKGVASFFGIAPESVSSPTYTLIHEYSGKLPVYHFDCYRLKSEQEALEIGAEEYFYGEGVCLVEWPEIIDSLIPEEAIRVHISHVSDSKRSIHIHQKQHE</sequence>
<proteinExistence type="inferred from homology"/>
<keyword evidence="9" id="KW-0460">Magnesium</keyword>
<evidence type="ECO:0000256" key="2">
    <source>
        <dbReference type="ARBA" id="ARBA00007599"/>
    </source>
</evidence>
<keyword evidence="7" id="KW-0547">Nucleotide-binding</keyword>
<dbReference type="PANTHER" id="PTHR33540:SF2">
    <property type="entry name" value="TRNA THREONYLCARBAMOYLADENOSINE BIOSYNTHESIS PROTEIN TSAE"/>
    <property type="match status" value="1"/>
</dbReference>
<evidence type="ECO:0000256" key="5">
    <source>
        <dbReference type="ARBA" id="ARBA00022694"/>
    </source>
</evidence>
<comment type="caution">
    <text evidence="11">The sequence shown here is derived from an EMBL/GenBank/DDBJ whole genome shotgun (WGS) entry which is preliminary data.</text>
</comment>
<evidence type="ECO:0000256" key="4">
    <source>
        <dbReference type="ARBA" id="ARBA00022490"/>
    </source>
</evidence>
<protein>
    <recommendedName>
        <fullName evidence="3">tRNA threonylcarbamoyladenosine biosynthesis protein TsaE</fullName>
    </recommendedName>
    <alternativeName>
        <fullName evidence="10">t(6)A37 threonylcarbamoyladenosine biosynthesis protein TsaE</fullName>
    </alternativeName>
</protein>
<accession>A0ABW5JF36</accession>
<dbReference type="SUPFAM" id="SSF52540">
    <property type="entry name" value="P-loop containing nucleoside triphosphate hydrolases"/>
    <property type="match status" value="1"/>
</dbReference>
<evidence type="ECO:0000256" key="9">
    <source>
        <dbReference type="ARBA" id="ARBA00022842"/>
    </source>
</evidence>
<evidence type="ECO:0000256" key="1">
    <source>
        <dbReference type="ARBA" id="ARBA00004496"/>
    </source>
</evidence>
<evidence type="ECO:0000256" key="3">
    <source>
        <dbReference type="ARBA" id="ARBA00019010"/>
    </source>
</evidence>
<dbReference type="Gene3D" id="3.40.50.300">
    <property type="entry name" value="P-loop containing nucleotide triphosphate hydrolases"/>
    <property type="match status" value="1"/>
</dbReference>
<dbReference type="InterPro" id="IPR027417">
    <property type="entry name" value="P-loop_NTPase"/>
</dbReference>
<dbReference type="NCBIfam" id="TIGR00150">
    <property type="entry name" value="T6A_YjeE"/>
    <property type="match status" value="1"/>
</dbReference>
<evidence type="ECO:0000256" key="7">
    <source>
        <dbReference type="ARBA" id="ARBA00022741"/>
    </source>
</evidence>
<keyword evidence="8" id="KW-0067">ATP-binding</keyword>
<keyword evidence="6" id="KW-0479">Metal-binding</keyword>
<dbReference type="PANTHER" id="PTHR33540">
    <property type="entry name" value="TRNA THREONYLCARBAMOYLADENOSINE BIOSYNTHESIS PROTEIN TSAE"/>
    <property type="match status" value="1"/>
</dbReference>
<keyword evidence="5" id="KW-0819">tRNA processing</keyword>
<name>A0ABW5JF36_9BACT</name>
<evidence type="ECO:0000313" key="11">
    <source>
        <dbReference type="EMBL" id="MFD2531359.1"/>
    </source>
</evidence>
<evidence type="ECO:0000313" key="12">
    <source>
        <dbReference type="Proteomes" id="UP001597460"/>
    </source>
</evidence>
<gene>
    <name evidence="11" type="primary">tsaE</name>
    <name evidence="11" type="ORF">ACFSVN_02750</name>
</gene>
<dbReference type="Pfam" id="PF02367">
    <property type="entry name" value="TsaE"/>
    <property type="match status" value="1"/>
</dbReference>
<keyword evidence="4" id="KW-0963">Cytoplasm</keyword>
<reference evidence="12" key="1">
    <citation type="journal article" date="2019" name="Int. J. Syst. Evol. Microbiol.">
        <title>The Global Catalogue of Microorganisms (GCM) 10K type strain sequencing project: providing services to taxonomists for standard genome sequencing and annotation.</title>
        <authorList>
            <consortium name="The Broad Institute Genomics Platform"/>
            <consortium name="The Broad Institute Genome Sequencing Center for Infectious Disease"/>
            <person name="Wu L."/>
            <person name="Ma J."/>
        </authorList>
    </citation>
    <scope>NUCLEOTIDE SEQUENCE [LARGE SCALE GENOMIC DNA]</scope>
    <source>
        <strain evidence="12">KCTC 52042</strain>
    </source>
</reference>
<comment type="subcellular location">
    <subcellularLocation>
        <location evidence="1">Cytoplasm</location>
    </subcellularLocation>
</comment>
<dbReference type="Proteomes" id="UP001597460">
    <property type="component" value="Unassembled WGS sequence"/>
</dbReference>
<organism evidence="11 12">
    <name type="scientific">Gracilimonas halophila</name>
    <dbReference type="NCBI Taxonomy" id="1834464"/>
    <lineage>
        <taxon>Bacteria</taxon>
        <taxon>Pseudomonadati</taxon>
        <taxon>Balneolota</taxon>
        <taxon>Balneolia</taxon>
        <taxon>Balneolales</taxon>
        <taxon>Balneolaceae</taxon>
        <taxon>Gracilimonas</taxon>
    </lineage>
</organism>
<comment type="similarity">
    <text evidence="2">Belongs to the TsaE family.</text>
</comment>
<dbReference type="InterPro" id="IPR003442">
    <property type="entry name" value="T6A_TsaE"/>
</dbReference>
<evidence type="ECO:0000256" key="6">
    <source>
        <dbReference type="ARBA" id="ARBA00022723"/>
    </source>
</evidence>